<sequence>MRVSARVGPRPEASGPSVTTGSLALPVGPLGNMAEEKVRQALLLLEEVGSLDLLALATLGRRSGGSVSLVAPASWSWCWHAGEFSGSLTYTASGLQ</sequence>
<keyword evidence="3" id="KW-1185">Reference proteome</keyword>
<dbReference type="AlphaFoldDB" id="A0AAV7RU54"/>
<evidence type="ECO:0000313" key="2">
    <source>
        <dbReference type="EMBL" id="KAJ1156321.1"/>
    </source>
</evidence>
<name>A0AAV7RU54_PLEWA</name>
<gene>
    <name evidence="2" type="ORF">NDU88_009045</name>
</gene>
<feature type="region of interest" description="Disordered" evidence="1">
    <location>
        <begin position="1"/>
        <end position="22"/>
    </location>
</feature>
<proteinExistence type="predicted"/>
<evidence type="ECO:0000256" key="1">
    <source>
        <dbReference type="SAM" id="MobiDB-lite"/>
    </source>
</evidence>
<dbReference type="Proteomes" id="UP001066276">
    <property type="component" value="Chromosome 5"/>
</dbReference>
<accession>A0AAV7RU54</accession>
<reference evidence="2" key="1">
    <citation type="journal article" date="2022" name="bioRxiv">
        <title>Sequencing and chromosome-scale assembly of the giantPleurodeles waltlgenome.</title>
        <authorList>
            <person name="Brown T."/>
            <person name="Elewa A."/>
            <person name="Iarovenko S."/>
            <person name="Subramanian E."/>
            <person name="Araus A.J."/>
            <person name="Petzold A."/>
            <person name="Susuki M."/>
            <person name="Suzuki K.-i.T."/>
            <person name="Hayashi T."/>
            <person name="Toyoda A."/>
            <person name="Oliveira C."/>
            <person name="Osipova E."/>
            <person name="Leigh N.D."/>
            <person name="Simon A."/>
            <person name="Yun M.H."/>
        </authorList>
    </citation>
    <scope>NUCLEOTIDE SEQUENCE</scope>
    <source>
        <strain evidence="2">20211129_DDA</strain>
        <tissue evidence="2">Liver</tissue>
    </source>
</reference>
<evidence type="ECO:0000313" key="3">
    <source>
        <dbReference type="Proteomes" id="UP001066276"/>
    </source>
</evidence>
<comment type="caution">
    <text evidence="2">The sequence shown here is derived from an EMBL/GenBank/DDBJ whole genome shotgun (WGS) entry which is preliminary data.</text>
</comment>
<organism evidence="2 3">
    <name type="scientific">Pleurodeles waltl</name>
    <name type="common">Iberian ribbed newt</name>
    <dbReference type="NCBI Taxonomy" id="8319"/>
    <lineage>
        <taxon>Eukaryota</taxon>
        <taxon>Metazoa</taxon>
        <taxon>Chordata</taxon>
        <taxon>Craniata</taxon>
        <taxon>Vertebrata</taxon>
        <taxon>Euteleostomi</taxon>
        <taxon>Amphibia</taxon>
        <taxon>Batrachia</taxon>
        <taxon>Caudata</taxon>
        <taxon>Salamandroidea</taxon>
        <taxon>Salamandridae</taxon>
        <taxon>Pleurodelinae</taxon>
        <taxon>Pleurodeles</taxon>
    </lineage>
</organism>
<protein>
    <submittedName>
        <fullName evidence="2">Uncharacterized protein</fullName>
    </submittedName>
</protein>
<dbReference type="EMBL" id="JANPWB010000009">
    <property type="protein sequence ID" value="KAJ1156321.1"/>
    <property type="molecule type" value="Genomic_DNA"/>
</dbReference>